<name>A0A1H7QSW4_OLID1</name>
<gene>
    <name evidence="3" type="ORF">SAMN05661044_02712</name>
</gene>
<dbReference type="EMBL" id="FOAF01000002">
    <property type="protein sequence ID" value="SEL51033.1"/>
    <property type="molecule type" value="Genomic_DNA"/>
</dbReference>
<dbReference type="OrthoDB" id="9788959at2"/>
<accession>A0A1H7QSW4</accession>
<proteinExistence type="inferred from homology"/>
<dbReference type="Proteomes" id="UP000199421">
    <property type="component" value="Unassembled WGS sequence"/>
</dbReference>
<sequence length="271" mass="30727">MRTFIVTTDFSDIAENAVEYAATGASIMDAKIILFNSFKLPLHASNTILSVENVQAMVNKNKLKLEDRAKDLMKRYGIEVEIESSLLNVEDEVERLIEQYNAEIVIMGMAQRSLEQDLLGNTTTNLIQKLKFPVLAVPLGVTFKPVKRILYACDVMRGIQKKILDRIKEIAQSWNAEIEVFNVQEKVTALQDEALHPSSMLKEEMDSIQYFYKNVASNAIIKEIKNEIVTYQPDVVIMVPNRYGFWASIVHRSKTRMMAAGLDVPLLSIPL</sequence>
<keyword evidence="4" id="KW-1185">Reference proteome</keyword>
<dbReference type="AlphaFoldDB" id="A0A1H7QSW4"/>
<evidence type="ECO:0000313" key="3">
    <source>
        <dbReference type="EMBL" id="SEL51033.1"/>
    </source>
</evidence>
<reference evidence="4" key="1">
    <citation type="submission" date="2016-10" db="EMBL/GenBank/DDBJ databases">
        <authorList>
            <person name="Varghese N."/>
            <person name="Submissions S."/>
        </authorList>
    </citation>
    <scope>NUCLEOTIDE SEQUENCE [LARGE SCALE GENOMIC DNA]</scope>
    <source>
        <strain evidence="4">DSM 18733</strain>
    </source>
</reference>
<comment type="similarity">
    <text evidence="1">Belongs to the universal stress protein A family.</text>
</comment>
<evidence type="ECO:0000259" key="2">
    <source>
        <dbReference type="Pfam" id="PF00582"/>
    </source>
</evidence>
<dbReference type="PANTHER" id="PTHR46268">
    <property type="entry name" value="STRESS RESPONSE PROTEIN NHAX"/>
    <property type="match status" value="1"/>
</dbReference>
<dbReference type="CDD" id="cd00293">
    <property type="entry name" value="USP-like"/>
    <property type="match status" value="1"/>
</dbReference>
<feature type="domain" description="UspA" evidence="2">
    <location>
        <begin position="2"/>
        <end position="138"/>
    </location>
</feature>
<dbReference type="SUPFAM" id="SSF52402">
    <property type="entry name" value="Adenine nucleotide alpha hydrolases-like"/>
    <property type="match status" value="2"/>
</dbReference>
<dbReference type="PANTHER" id="PTHR46268:SF22">
    <property type="entry name" value="SENSOR PROTEIN KDPD-RELATED"/>
    <property type="match status" value="1"/>
</dbReference>
<protein>
    <submittedName>
        <fullName evidence="3">Nucleotide-binding universal stress protein, UspA family</fullName>
    </submittedName>
</protein>
<dbReference type="Pfam" id="PF00582">
    <property type="entry name" value="Usp"/>
    <property type="match status" value="1"/>
</dbReference>
<evidence type="ECO:0000256" key="1">
    <source>
        <dbReference type="ARBA" id="ARBA00008791"/>
    </source>
</evidence>
<dbReference type="PRINTS" id="PR01438">
    <property type="entry name" value="UNVRSLSTRESS"/>
</dbReference>
<organism evidence="3 4">
    <name type="scientific">Olivibacter domesticus</name>
    <name type="common">Pseudosphingobacterium domesticum</name>
    <dbReference type="NCBI Taxonomy" id="407022"/>
    <lineage>
        <taxon>Bacteria</taxon>
        <taxon>Pseudomonadati</taxon>
        <taxon>Bacteroidota</taxon>
        <taxon>Sphingobacteriia</taxon>
        <taxon>Sphingobacteriales</taxon>
        <taxon>Sphingobacteriaceae</taxon>
        <taxon>Olivibacter</taxon>
    </lineage>
</organism>
<dbReference type="Gene3D" id="3.40.50.12370">
    <property type="match status" value="1"/>
</dbReference>
<dbReference type="InterPro" id="IPR006015">
    <property type="entry name" value="Universal_stress_UspA"/>
</dbReference>
<evidence type="ECO:0000313" key="4">
    <source>
        <dbReference type="Proteomes" id="UP000199421"/>
    </source>
</evidence>
<dbReference type="RefSeq" id="WP_093325128.1">
    <property type="nucleotide sequence ID" value="NZ_FOAF01000002.1"/>
</dbReference>
<dbReference type="STRING" id="407022.SAMN05661044_02712"/>
<dbReference type="InterPro" id="IPR006016">
    <property type="entry name" value="UspA"/>
</dbReference>